<organism evidence="4">
    <name type="scientific">Oikopleura dioica</name>
    <name type="common">Tunicate</name>
    <dbReference type="NCBI Taxonomy" id="34765"/>
    <lineage>
        <taxon>Eukaryota</taxon>
        <taxon>Metazoa</taxon>
        <taxon>Chordata</taxon>
        <taxon>Tunicata</taxon>
        <taxon>Appendicularia</taxon>
        <taxon>Copelata</taxon>
        <taxon>Oikopleuridae</taxon>
        <taxon>Oikopleura</taxon>
    </lineage>
</organism>
<feature type="compositionally biased region" description="Acidic residues" evidence="3">
    <location>
        <begin position="152"/>
        <end position="169"/>
    </location>
</feature>
<feature type="region of interest" description="Disordered" evidence="3">
    <location>
        <begin position="131"/>
        <end position="201"/>
    </location>
</feature>
<dbReference type="PROSITE" id="PS01137">
    <property type="entry name" value="TATD_1"/>
    <property type="match status" value="1"/>
</dbReference>
<feature type="compositionally biased region" description="Polar residues" evidence="3">
    <location>
        <begin position="135"/>
        <end position="145"/>
    </location>
</feature>
<accession>E4Z316</accession>
<dbReference type="Gene3D" id="3.20.20.140">
    <property type="entry name" value="Metal-dependent hydrolases"/>
    <property type="match status" value="1"/>
</dbReference>
<dbReference type="Proteomes" id="UP000011014">
    <property type="component" value="Unassembled WGS sequence"/>
</dbReference>
<dbReference type="InterPro" id="IPR018228">
    <property type="entry name" value="DNase_TatD-rel_CS"/>
</dbReference>
<keyword evidence="2" id="KW-0378">Hydrolase</keyword>
<dbReference type="InterPro" id="IPR032466">
    <property type="entry name" value="Metal_Hydrolase"/>
</dbReference>
<reference evidence="4" key="1">
    <citation type="journal article" date="2010" name="Science">
        <title>Plasticity of animal genome architecture unmasked by rapid evolution of a pelagic tunicate.</title>
        <authorList>
            <person name="Denoeud F."/>
            <person name="Henriet S."/>
            <person name="Mungpakdee S."/>
            <person name="Aury J.M."/>
            <person name="Da Silva C."/>
            <person name="Brinkmann H."/>
            <person name="Mikhaleva J."/>
            <person name="Olsen L.C."/>
            <person name="Jubin C."/>
            <person name="Canestro C."/>
            <person name="Bouquet J.M."/>
            <person name="Danks G."/>
            <person name="Poulain J."/>
            <person name="Campsteijn C."/>
            <person name="Adamski M."/>
            <person name="Cross I."/>
            <person name="Yadetie F."/>
            <person name="Muffato M."/>
            <person name="Louis A."/>
            <person name="Butcher S."/>
            <person name="Tsagkogeorga G."/>
            <person name="Konrad A."/>
            <person name="Singh S."/>
            <person name="Jensen M.F."/>
            <person name="Cong E.H."/>
            <person name="Eikeseth-Otteraa H."/>
            <person name="Noel B."/>
            <person name="Anthouard V."/>
            <person name="Porcel B.M."/>
            <person name="Kachouri-Lafond R."/>
            <person name="Nishino A."/>
            <person name="Ugolini M."/>
            <person name="Chourrout P."/>
            <person name="Nishida H."/>
            <person name="Aasland R."/>
            <person name="Huzurbazar S."/>
            <person name="Westhof E."/>
            <person name="Delsuc F."/>
            <person name="Lehrach H."/>
            <person name="Reinhardt R."/>
            <person name="Weissenbach J."/>
            <person name="Roy S.W."/>
            <person name="Artiguenave F."/>
            <person name="Postlethwait J.H."/>
            <person name="Manak J.R."/>
            <person name="Thompson E.M."/>
            <person name="Jaillon O."/>
            <person name="Du Pasquier L."/>
            <person name="Boudinot P."/>
            <person name="Liberles D.A."/>
            <person name="Volff J.N."/>
            <person name="Philippe H."/>
            <person name="Lenhard B."/>
            <person name="Roest Crollius H."/>
            <person name="Wincker P."/>
            <person name="Chourrout D."/>
        </authorList>
    </citation>
    <scope>NUCLEOTIDE SEQUENCE [LARGE SCALE GENOMIC DNA]</scope>
</reference>
<dbReference type="EMBL" id="FN656864">
    <property type="protein sequence ID" value="CBY42094.1"/>
    <property type="molecule type" value="Genomic_DNA"/>
</dbReference>
<feature type="region of interest" description="Disordered" evidence="3">
    <location>
        <begin position="1"/>
        <end position="74"/>
    </location>
</feature>
<feature type="non-terminal residue" evidence="4">
    <location>
        <position position="1"/>
    </location>
</feature>
<dbReference type="SUPFAM" id="SSF51556">
    <property type="entry name" value="Metallo-dependent hydrolases"/>
    <property type="match status" value="1"/>
</dbReference>
<evidence type="ECO:0000256" key="2">
    <source>
        <dbReference type="ARBA" id="ARBA00022801"/>
    </source>
</evidence>
<dbReference type="InterPro" id="IPR001130">
    <property type="entry name" value="TatD-like"/>
</dbReference>
<name>E4Z316_OIKDI</name>
<evidence type="ECO:0000313" key="4">
    <source>
        <dbReference type="EMBL" id="CBY42094.1"/>
    </source>
</evidence>
<dbReference type="AlphaFoldDB" id="E4Z316"/>
<feature type="compositionally biased region" description="Polar residues" evidence="3">
    <location>
        <begin position="21"/>
        <end position="74"/>
    </location>
</feature>
<dbReference type="PANTHER" id="PTHR46363">
    <property type="entry name" value="DEOXYRIBONUCLEASE TATDN2-RELATED"/>
    <property type="match status" value="1"/>
</dbReference>
<evidence type="ECO:0000256" key="3">
    <source>
        <dbReference type="SAM" id="MobiDB-lite"/>
    </source>
</evidence>
<evidence type="ECO:0000256" key="1">
    <source>
        <dbReference type="ARBA" id="ARBA00009275"/>
    </source>
</evidence>
<proteinExistence type="inferred from homology"/>
<gene>
    <name evidence="4" type="ORF">GSOID_T00025759001</name>
</gene>
<dbReference type="GO" id="GO:0016788">
    <property type="term" value="F:hydrolase activity, acting on ester bonds"/>
    <property type="evidence" value="ECO:0007669"/>
    <property type="project" value="InterPro"/>
</dbReference>
<comment type="similarity">
    <text evidence="1">Belongs to the metallo-dependent hydrolases superfamily. TatD-type hydrolase family.</text>
</comment>
<dbReference type="Pfam" id="PF01026">
    <property type="entry name" value="TatD_DNase"/>
    <property type="match status" value="1"/>
</dbReference>
<protein>
    <submittedName>
        <fullName evidence="4">Uncharacterized protein</fullName>
    </submittedName>
</protein>
<dbReference type="CDD" id="cd01310">
    <property type="entry name" value="TatD_DNAse"/>
    <property type="match status" value="1"/>
</dbReference>
<dbReference type="PANTHER" id="PTHR46363:SF1">
    <property type="entry name" value="DEOXYRIBONUCLEASE TATDN2-RELATED"/>
    <property type="match status" value="1"/>
</dbReference>
<sequence>SRLSRTNKRAEERQKRFGNVENKNSNDNSKPWNNEQPWKNNQPWLNKQQQGRGYNQGSRNQQMGFHNHQQNNTMPIRNQEEKMANQMMQMQMMMQMQSMMMMMKSAQAMSQQTALSQETPVQETPIEEITKLAEGTSNAAETSQTDMKEQNMDTEESNNDNMEKEEELNPEPSESREEKPEPGTATPVPLETAPRASVAGVDGSLDDYMTAQQQQKMMEQMMAMQASGVAMDPQSMMMAMMNGGMAGMNGMGNQEMSMAGPSMEEQIAVAKPMLQNLDTTDKKFIDTHCHIDVMFKKESYDGDWDTYRDNVAIQFPNSYEGCITSFCDPKLFMRKFAFDVLKSETVHCCFGVHPHYATLYGAEVEAQLELLIGHPKCVAWGAVGLDYTDKYGRTDHSLQQAVFKRQCELAVKYKKPLVVQCRRAESDLSRILKEVVPREHKIHRHCLNDRLETVKDLMEYFPNMYIGFTNVITNNRAQDARDAAAACPLERMLLETDAPHFVPRTLRSEVFGGTTPVSMSHPGMALCVALEIAQMQGRTLDEVLEKTRENCRNMYGV</sequence>